<protein>
    <submittedName>
        <fullName evidence="1">Uncharacterized protein</fullName>
    </submittedName>
</protein>
<sequence length="229" mass="26135">METLANNAPPPTMTTNDNHTSVVKSDDLVVCKYSDTQSLYQLPEIFEDSQFLHTHTLWNQVNRFVAYFYAKHIRAPSHAAWCRDPPRLLHGATRVVLFDNDGWLLTRLPSHPTTRGNLVLAATSISKIYTEWRRQDDSLSAYHGGAVAHGKNPCRRVRLAPGDHLVSVFENKEEDLFVVMEIDSDGEIVFYHKCLHCQDFTCKNCIEVLDNVVAFGQRHTQVDRLVPME</sequence>
<organism evidence="1 2">
    <name type="scientific">Phomopsis amygdali</name>
    <name type="common">Fusicoccum amygdali</name>
    <dbReference type="NCBI Taxonomy" id="1214568"/>
    <lineage>
        <taxon>Eukaryota</taxon>
        <taxon>Fungi</taxon>
        <taxon>Dikarya</taxon>
        <taxon>Ascomycota</taxon>
        <taxon>Pezizomycotina</taxon>
        <taxon>Sordariomycetes</taxon>
        <taxon>Sordariomycetidae</taxon>
        <taxon>Diaporthales</taxon>
        <taxon>Diaporthaceae</taxon>
        <taxon>Diaporthe</taxon>
    </lineage>
</organism>
<gene>
    <name evidence="1" type="ORF">N8I77_000032</name>
</gene>
<evidence type="ECO:0000313" key="2">
    <source>
        <dbReference type="Proteomes" id="UP001265746"/>
    </source>
</evidence>
<evidence type="ECO:0000313" key="1">
    <source>
        <dbReference type="EMBL" id="KAK2613103.1"/>
    </source>
</evidence>
<dbReference type="AlphaFoldDB" id="A0AAD9SLG2"/>
<dbReference type="EMBL" id="JAUJFL010000001">
    <property type="protein sequence ID" value="KAK2613103.1"/>
    <property type="molecule type" value="Genomic_DNA"/>
</dbReference>
<proteinExistence type="predicted"/>
<keyword evidence="2" id="KW-1185">Reference proteome</keyword>
<comment type="caution">
    <text evidence="1">The sequence shown here is derived from an EMBL/GenBank/DDBJ whole genome shotgun (WGS) entry which is preliminary data.</text>
</comment>
<dbReference type="Proteomes" id="UP001265746">
    <property type="component" value="Unassembled WGS sequence"/>
</dbReference>
<accession>A0AAD9SLG2</accession>
<reference evidence="1" key="1">
    <citation type="submission" date="2023-06" db="EMBL/GenBank/DDBJ databases">
        <authorList>
            <person name="Noh H."/>
        </authorList>
    </citation>
    <scope>NUCLEOTIDE SEQUENCE</scope>
    <source>
        <strain evidence="1">DUCC20226</strain>
    </source>
</reference>
<name>A0AAD9SLG2_PHOAM</name>